<organism evidence="2">
    <name type="scientific">Herbiconiux sp. A18JL235</name>
    <dbReference type="NCBI Taxonomy" id="3152363"/>
    <lineage>
        <taxon>Bacteria</taxon>
        <taxon>Bacillati</taxon>
        <taxon>Actinomycetota</taxon>
        <taxon>Actinomycetes</taxon>
        <taxon>Micrococcales</taxon>
        <taxon>Microbacteriaceae</taxon>
        <taxon>Herbiconiux</taxon>
    </lineage>
</organism>
<keyword evidence="1" id="KW-0812">Transmembrane</keyword>
<proteinExistence type="predicted"/>
<evidence type="ECO:0008006" key="3">
    <source>
        <dbReference type="Google" id="ProtNLM"/>
    </source>
</evidence>
<evidence type="ECO:0000256" key="1">
    <source>
        <dbReference type="SAM" id="Phobius"/>
    </source>
</evidence>
<feature type="transmembrane region" description="Helical" evidence="1">
    <location>
        <begin position="183"/>
        <end position="202"/>
    </location>
</feature>
<protein>
    <recommendedName>
        <fullName evidence="3">DUF2207 domain-containing protein</fullName>
    </recommendedName>
</protein>
<accession>A0AB39BF97</accession>
<feature type="transmembrane region" description="Helical" evidence="1">
    <location>
        <begin position="156"/>
        <end position="177"/>
    </location>
</feature>
<dbReference type="RefSeq" id="WP_368497553.1">
    <property type="nucleotide sequence ID" value="NZ_CP162511.1"/>
</dbReference>
<evidence type="ECO:0000313" key="2">
    <source>
        <dbReference type="EMBL" id="XDI05170.1"/>
    </source>
</evidence>
<dbReference type="AlphaFoldDB" id="A0AB39BF97"/>
<keyword evidence="1" id="KW-1133">Transmembrane helix</keyword>
<dbReference type="EMBL" id="CP162511">
    <property type="protein sequence ID" value="XDI05170.1"/>
    <property type="molecule type" value="Genomic_DNA"/>
</dbReference>
<feature type="transmembrane region" description="Helical" evidence="1">
    <location>
        <begin position="6"/>
        <end position="25"/>
    </location>
</feature>
<name>A0AB39BF97_9MICO</name>
<feature type="transmembrane region" description="Helical" evidence="1">
    <location>
        <begin position="223"/>
        <end position="244"/>
    </location>
</feature>
<reference evidence="2" key="1">
    <citation type="submission" date="2024-05" db="EMBL/GenBank/DDBJ databases">
        <title>Herbiconiux sp. A18JL235.</title>
        <authorList>
            <person name="Zhang G."/>
        </authorList>
    </citation>
    <scope>NUCLEOTIDE SEQUENCE</scope>
    <source>
        <strain evidence="2">A18JL235</strain>
    </source>
</reference>
<sequence>MGGAIVVLGIAAGLVLVALVLRMALRRSPRDAVPQVEPFQPSPALVDALLADRDRRAAAAALTDLDSRGAIALLRPAKGSAPAVQVLDAALLSDDERDLVTAYSGASIGDSKAEGGSAPSRWRDAQRDRLFDAVSAASWSLWERDLTRIPFRWPSLLLVALALLGVAAGIVCGVLVAPDAAPLAVSGVAVVVFAAVIAVAPVRCRRPRAIADGRRVELARIRSVVAADGAGALATGVSLAHLALFGSPSQLAGVTVGRDAVALSALVRASDYGAERWRLIYAFIDFASLFNRA</sequence>
<gene>
    <name evidence="2" type="ORF">ABFY20_17900</name>
</gene>
<keyword evidence="1" id="KW-0472">Membrane</keyword>